<proteinExistence type="inferred from homology"/>
<dbReference type="CDD" id="cd02809">
    <property type="entry name" value="alpha_hydroxyacid_oxid_FMN"/>
    <property type="match status" value="1"/>
</dbReference>
<comment type="similarity">
    <text evidence="5">Belongs to the FMN-dependent alpha-hydroxy acid dehydrogenase family.</text>
</comment>
<evidence type="ECO:0000256" key="4">
    <source>
        <dbReference type="ARBA" id="ARBA00023002"/>
    </source>
</evidence>
<dbReference type="InterPro" id="IPR000262">
    <property type="entry name" value="FMN-dep_DH"/>
</dbReference>
<keyword evidence="8" id="KW-1185">Reference proteome</keyword>
<dbReference type="InterPro" id="IPR037396">
    <property type="entry name" value="FMN_HAD"/>
</dbReference>
<comment type="cofactor">
    <cofactor evidence="1">
        <name>FMN</name>
        <dbReference type="ChEBI" id="CHEBI:58210"/>
    </cofactor>
</comment>
<dbReference type="Gene3D" id="3.20.20.70">
    <property type="entry name" value="Aldolase class I"/>
    <property type="match status" value="1"/>
</dbReference>
<evidence type="ECO:0000259" key="6">
    <source>
        <dbReference type="PROSITE" id="PS51349"/>
    </source>
</evidence>
<protein>
    <submittedName>
        <fullName evidence="7">Alpha-hydroxy-acid oxidizing enzyme</fullName>
    </submittedName>
</protein>
<keyword evidence="2" id="KW-0285">Flavoprotein</keyword>
<dbReference type="PANTHER" id="PTHR10578">
    <property type="entry name" value="S -2-HYDROXY-ACID OXIDASE-RELATED"/>
    <property type="match status" value="1"/>
</dbReference>
<evidence type="ECO:0000313" key="8">
    <source>
        <dbReference type="Proteomes" id="UP001156702"/>
    </source>
</evidence>
<name>A0ABQ5ZLK6_9HYPH</name>
<evidence type="ECO:0000256" key="5">
    <source>
        <dbReference type="ARBA" id="ARBA00024042"/>
    </source>
</evidence>
<evidence type="ECO:0000313" key="7">
    <source>
        <dbReference type="EMBL" id="GLR52531.1"/>
    </source>
</evidence>
<dbReference type="PIRSF" id="PIRSF000138">
    <property type="entry name" value="Al-hdrx_acd_dh"/>
    <property type="match status" value="1"/>
</dbReference>
<dbReference type="InterPro" id="IPR013785">
    <property type="entry name" value="Aldolase_TIM"/>
</dbReference>
<organism evidence="7 8">
    <name type="scientific">Shinella yambaruensis</name>
    <dbReference type="NCBI Taxonomy" id="415996"/>
    <lineage>
        <taxon>Bacteria</taxon>
        <taxon>Pseudomonadati</taxon>
        <taxon>Pseudomonadota</taxon>
        <taxon>Alphaproteobacteria</taxon>
        <taxon>Hyphomicrobiales</taxon>
        <taxon>Rhizobiaceae</taxon>
        <taxon>Shinella</taxon>
    </lineage>
</organism>
<gene>
    <name evidence="7" type="ORF">GCM10007923_37450</name>
</gene>
<dbReference type="EMBL" id="BSOP01000030">
    <property type="protein sequence ID" value="GLR52531.1"/>
    <property type="molecule type" value="Genomic_DNA"/>
</dbReference>
<keyword evidence="3" id="KW-0288">FMN</keyword>
<dbReference type="SUPFAM" id="SSF51395">
    <property type="entry name" value="FMN-linked oxidoreductases"/>
    <property type="match status" value="1"/>
</dbReference>
<feature type="domain" description="FMN hydroxy acid dehydrogenase" evidence="6">
    <location>
        <begin position="1"/>
        <end position="382"/>
    </location>
</feature>
<dbReference type="PROSITE" id="PS51349">
    <property type="entry name" value="FMN_HYDROXY_ACID_DH_2"/>
    <property type="match status" value="1"/>
</dbReference>
<dbReference type="RefSeq" id="WP_244768628.1">
    <property type="nucleotide sequence ID" value="NZ_BSOP01000030.1"/>
</dbReference>
<evidence type="ECO:0000256" key="1">
    <source>
        <dbReference type="ARBA" id="ARBA00001917"/>
    </source>
</evidence>
<sequence length="382" mass="41471">MKPLNVADYRLAAKRRLPRGMFEYIDRGTEDEVGLRGIRSALDATRLNQHVLNDVSAPDTSTVIFGETLPLPVIISPTAVAGLVWHDGEVQLARAARAAGIPFCVATQSMTSMEDIAAGAEGANLWFQLYVFEDRGLTRDLLRRAKALGIRNLLFTADTPRSPKKEWNTRNGFGIPIKPSLAGGLDLLTHPRWSLAVMARYVLTTGVPTYAHYPPEYRTSITRAAVWDNVKLARRLTWDDFAEVRREWDGNLILKGVLSPADAERALSLGADGVVVSCHGGRNLDSAPMALDALPKIADAVGGRMTILADSGIRRGSDIVKYIASGADAVLVGRATLYGTAVGGEKGAKGVIDILAEELDHCMAFTGRSRLSEITRDAIWRP</sequence>
<comment type="caution">
    <text evidence="7">The sequence shown here is derived from an EMBL/GenBank/DDBJ whole genome shotgun (WGS) entry which is preliminary data.</text>
</comment>
<dbReference type="Pfam" id="PF01070">
    <property type="entry name" value="FMN_dh"/>
    <property type="match status" value="1"/>
</dbReference>
<evidence type="ECO:0000256" key="3">
    <source>
        <dbReference type="ARBA" id="ARBA00022643"/>
    </source>
</evidence>
<accession>A0ABQ5ZLK6</accession>
<dbReference type="Proteomes" id="UP001156702">
    <property type="component" value="Unassembled WGS sequence"/>
</dbReference>
<reference evidence="8" key="1">
    <citation type="journal article" date="2019" name="Int. J. Syst. Evol. Microbiol.">
        <title>The Global Catalogue of Microorganisms (GCM) 10K type strain sequencing project: providing services to taxonomists for standard genome sequencing and annotation.</title>
        <authorList>
            <consortium name="The Broad Institute Genomics Platform"/>
            <consortium name="The Broad Institute Genome Sequencing Center for Infectious Disease"/>
            <person name="Wu L."/>
            <person name="Ma J."/>
        </authorList>
    </citation>
    <scope>NUCLEOTIDE SEQUENCE [LARGE SCALE GENOMIC DNA]</scope>
    <source>
        <strain evidence="8">NBRC 102122</strain>
    </source>
</reference>
<keyword evidence="4" id="KW-0560">Oxidoreductase</keyword>
<dbReference type="InterPro" id="IPR012133">
    <property type="entry name" value="Alpha-hydoxy_acid_DH_FMN"/>
</dbReference>
<evidence type="ECO:0000256" key="2">
    <source>
        <dbReference type="ARBA" id="ARBA00022630"/>
    </source>
</evidence>
<dbReference type="PANTHER" id="PTHR10578:SF107">
    <property type="entry name" value="2-HYDROXYACID OXIDASE 1"/>
    <property type="match status" value="1"/>
</dbReference>